<name>A0ACD5X9Q2_AVESA</name>
<protein>
    <submittedName>
        <fullName evidence="1">Uncharacterized protein</fullName>
    </submittedName>
</protein>
<dbReference type="EnsemblPlants" id="AVESA.00010b.r2.4DG0761630.1">
    <property type="protein sequence ID" value="AVESA.00010b.r2.4DG0761630.1.CDS"/>
    <property type="gene ID" value="AVESA.00010b.r2.4DG0761630"/>
</dbReference>
<accession>A0ACD5X9Q2</accession>
<sequence length="260" mass="28324">MATTAAALLLEEARAPGFAAWLRGLRRRIHQHPELAFQEHRTSALVRAELDALAVPYLWPVARTGVVGIITGGAGPGPVFALRADMDALPIQEMIESEFKSKEDGRMHACGHDAHVAMLLGAAKLLQSRKDDLKVIEGQAEVGRCKATVDFMEKELRPYPPTVNDEDMYAHAKAVAEGMLGAENVRLCPQLMAAEDFGFYAQKIPAAFFSIGVCGDSKEISHLHTPHLVVDEEVLPIGAAMHSSVAIEFFNKHTFSPYVA</sequence>
<reference evidence="1" key="1">
    <citation type="submission" date="2021-05" db="EMBL/GenBank/DDBJ databases">
        <authorList>
            <person name="Scholz U."/>
            <person name="Mascher M."/>
            <person name="Fiebig A."/>
        </authorList>
    </citation>
    <scope>NUCLEOTIDE SEQUENCE [LARGE SCALE GENOMIC DNA]</scope>
</reference>
<reference evidence="1" key="2">
    <citation type="submission" date="2025-09" db="UniProtKB">
        <authorList>
            <consortium name="EnsemblPlants"/>
        </authorList>
    </citation>
    <scope>IDENTIFICATION</scope>
</reference>
<evidence type="ECO:0000313" key="1">
    <source>
        <dbReference type="EnsemblPlants" id="AVESA.00010b.r2.4DG0761630.1.CDS"/>
    </source>
</evidence>
<organism evidence="1 2">
    <name type="scientific">Avena sativa</name>
    <name type="common">Oat</name>
    <dbReference type="NCBI Taxonomy" id="4498"/>
    <lineage>
        <taxon>Eukaryota</taxon>
        <taxon>Viridiplantae</taxon>
        <taxon>Streptophyta</taxon>
        <taxon>Embryophyta</taxon>
        <taxon>Tracheophyta</taxon>
        <taxon>Spermatophyta</taxon>
        <taxon>Magnoliopsida</taxon>
        <taxon>Liliopsida</taxon>
        <taxon>Poales</taxon>
        <taxon>Poaceae</taxon>
        <taxon>BOP clade</taxon>
        <taxon>Pooideae</taxon>
        <taxon>Poodae</taxon>
        <taxon>Poeae</taxon>
        <taxon>Poeae Chloroplast Group 1 (Aveneae type)</taxon>
        <taxon>Aveninae</taxon>
        <taxon>Avena</taxon>
    </lineage>
</organism>
<keyword evidence="2" id="KW-1185">Reference proteome</keyword>
<evidence type="ECO:0000313" key="2">
    <source>
        <dbReference type="Proteomes" id="UP001732700"/>
    </source>
</evidence>
<proteinExistence type="predicted"/>
<dbReference type="Proteomes" id="UP001732700">
    <property type="component" value="Chromosome 4D"/>
</dbReference>